<dbReference type="Gene3D" id="3.40.50.300">
    <property type="entry name" value="P-loop containing nucleotide triphosphate hydrolases"/>
    <property type="match status" value="1"/>
</dbReference>
<dbReference type="EMBL" id="JACHIL010000003">
    <property type="protein sequence ID" value="MBB5091538.1"/>
    <property type="molecule type" value="Genomic_DNA"/>
</dbReference>
<accession>A0A7W8ALZ0</accession>
<dbReference type="GO" id="GO:0015446">
    <property type="term" value="F:ATPase-coupled arsenite transmembrane transporter activity"/>
    <property type="evidence" value="ECO:0007669"/>
    <property type="project" value="UniProtKB-EC"/>
</dbReference>
<dbReference type="PANTHER" id="PTHR10803:SF3">
    <property type="entry name" value="ATPASE GET3"/>
    <property type="match status" value="1"/>
</dbReference>
<dbReference type="InterPro" id="IPR016300">
    <property type="entry name" value="ATPase_ArsA/GET3"/>
</dbReference>
<proteinExistence type="inferred from homology"/>
<dbReference type="NCBIfam" id="TIGR00345">
    <property type="entry name" value="GET3_arsA_TRC40"/>
    <property type="match status" value="1"/>
</dbReference>
<evidence type="ECO:0000313" key="6">
    <source>
        <dbReference type="Proteomes" id="UP000531231"/>
    </source>
</evidence>
<evidence type="ECO:0000256" key="3">
    <source>
        <dbReference type="ARBA" id="ARBA00066752"/>
    </source>
</evidence>
<evidence type="ECO:0000313" key="5">
    <source>
        <dbReference type="EMBL" id="MBB5091538.1"/>
    </source>
</evidence>
<dbReference type="Pfam" id="PF02374">
    <property type="entry name" value="ArsA_ATPase"/>
    <property type="match status" value="1"/>
</dbReference>
<organism evidence="5 6">
    <name type="scientific">Pseudochrobactrum saccharolyticum</name>
    <dbReference type="NCBI Taxonomy" id="354352"/>
    <lineage>
        <taxon>Bacteria</taxon>
        <taxon>Pseudomonadati</taxon>
        <taxon>Pseudomonadota</taxon>
        <taxon>Alphaproteobacteria</taxon>
        <taxon>Hyphomicrobiales</taxon>
        <taxon>Brucellaceae</taxon>
        <taxon>Pseudochrobactrum</taxon>
    </lineage>
</organism>
<dbReference type="SUPFAM" id="SSF52540">
    <property type="entry name" value="P-loop containing nucleoside triphosphate hydrolases"/>
    <property type="match status" value="1"/>
</dbReference>
<dbReference type="InterPro" id="IPR025723">
    <property type="entry name" value="ArsA/GET3_ATPase-like"/>
</dbReference>
<sequence length="329" mass="36510">MLLNILKNRRVLFFGGKGGVGKTTLASATAAGLAQQGRRILVVSTDPAHNLGHLWEREIGAKPVSLMAGLDGIELDPGSTVDEHLKTVENSLRKLMPERLHKEVKRHLEQAREAPGMVEAALLERIAVTLETGLAHYDTVIFDTAPTGHTTRLLELPELMAAWTDGLLKNRERSGNFTRALGQFKAVDADNDVASNLFEDEPTRDHEMRAVLMRRQDRFRKLREILTDGETTAFMIVLTAERLPVLETIELCQRLHDLQVSVGGLIVNRRSPRGESALLDQRAKNEDEHLAKLIKALQPKVPEIKQIPLSANEIIGGQELVHFSSAYLG</sequence>
<protein>
    <recommendedName>
        <fullName evidence="3">arsenite-transporting ATPase</fullName>
        <ecNumber evidence="3">7.3.2.7</ecNumber>
    </recommendedName>
</protein>
<dbReference type="InterPro" id="IPR003593">
    <property type="entry name" value="AAA+_ATPase"/>
</dbReference>
<dbReference type="AlphaFoldDB" id="A0A7W8ALZ0"/>
<name>A0A7W8ALZ0_9HYPH</name>
<dbReference type="GO" id="GO:0016887">
    <property type="term" value="F:ATP hydrolysis activity"/>
    <property type="evidence" value="ECO:0007669"/>
    <property type="project" value="InterPro"/>
</dbReference>
<dbReference type="InterPro" id="IPR027417">
    <property type="entry name" value="P-loop_NTPase"/>
</dbReference>
<gene>
    <name evidence="5" type="ORF">HNQ68_002079</name>
</gene>
<comment type="caution">
    <text evidence="5">The sequence shown here is derived from an EMBL/GenBank/DDBJ whole genome shotgun (WGS) entry which is preliminary data.</text>
</comment>
<dbReference type="SMART" id="SM00382">
    <property type="entry name" value="AAA"/>
    <property type="match status" value="1"/>
</dbReference>
<dbReference type="GO" id="GO:0005524">
    <property type="term" value="F:ATP binding"/>
    <property type="evidence" value="ECO:0007669"/>
    <property type="project" value="InterPro"/>
</dbReference>
<evidence type="ECO:0000256" key="2">
    <source>
        <dbReference type="ARBA" id="ARBA00052296"/>
    </source>
</evidence>
<dbReference type="EC" id="7.3.2.7" evidence="3"/>
<comment type="similarity">
    <text evidence="1">Belongs to the arsA ATPase family.</text>
</comment>
<dbReference type="Proteomes" id="UP000531231">
    <property type="component" value="Unassembled WGS sequence"/>
</dbReference>
<dbReference type="RefSeq" id="WP_151159573.1">
    <property type="nucleotide sequence ID" value="NZ_JACHIL010000003.1"/>
</dbReference>
<keyword evidence="6" id="KW-1185">Reference proteome</keyword>
<reference evidence="5 6" key="1">
    <citation type="submission" date="2020-08" db="EMBL/GenBank/DDBJ databases">
        <title>Genomic Encyclopedia of Type Strains, Phase IV (KMG-IV): sequencing the most valuable type-strain genomes for metagenomic binning, comparative biology and taxonomic classification.</title>
        <authorList>
            <person name="Goeker M."/>
        </authorList>
    </citation>
    <scope>NUCLEOTIDE SEQUENCE [LARGE SCALE GENOMIC DNA]</scope>
    <source>
        <strain evidence="5 6">DSM 25620</strain>
    </source>
</reference>
<dbReference type="PANTHER" id="PTHR10803">
    <property type="entry name" value="ARSENICAL PUMP-DRIVING ATPASE ARSENITE-TRANSLOCATING ATPASE"/>
    <property type="match status" value="1"/>
</dbReference>
<comment type="catalytic activity">
    <reaction evidence="2">
        <text>arsenite(in) + ATP + H2O = arsenite(out) + ADP + phosphate + H(+)</text>
        <dbReference type="Rhea" id="RHEA:11348"/>
        <dbReference type="ChEBI" id="CHEBI:15377"/>
        <dbReference type="ChEBI" id="CHEBI:15378"/>
        <dbReference type="ChEBI" id="CHEBI:29242"/>
        <dbReference type="ChEBI" id="CHEBI:30616"/>
        <dbReference type="ChEBI" id="CHEBI:43474"/>
        <dbReference type="ChEBI" id="CHEBI:456216"/>
        <dbReference type="EC" id="7.3.2.7"/>
    </reaction>
</comment>
<evidence type="ECO:0000256" key="1">
    <source>
        <dbReference type="ARBA" id="ARBA00011040"/>
    </source>
</evidence>
<dbReference type="CDD" id="cd02035">
    <property type="entry name" value="ArsA"/>
    <property type="match status" value="1"/>
</dbReference>
<evidence type="ECO:0000259" key="4">
    <source>
        <dbReference type="SMART" id="SM00382"/>
    </source>
</evidence>
<feature type="domain" description="AAA+ ATPase" evidence="4">
    <location>
        <begin position="7"/>
        <end position="261"/>
    </location>
</feature>